<keyword evidence="2" id="KW-1185">Reference proteome</keyword>
<dbReference type="RefSeq" id="XP_056072699.1">
    <property type="nucleotide sequence ID" value="XM_056212391.1"/>
</dbReference>
<dbReference type="OrthoDB" id="444631at2759"/>
<dbReference type="EMBL" id="JAPEUX010000003">
    <property type="protein sequence ID" value="KAJ4355573.1"/>
    <property type="molecule type" value="Genomic_DNA"/>
</dbReference>
<evidence type="ECO:0000313" key="1">
    <source>
        <dbReference type="EMBL" id="KAJ4355573.1"/>
    </source>
</evidence>
<evidence type="ECO:0000313" key="2">
    <source>
        <dbReference type="Proteomes" id="UP001140513"/>
    </source>
</evidence>
<dbReference type="Proteomes" id="UP001140513">
    <property type="component" value="Unassembled WGS sequence"/>
</dbReference>
<accession>A0A9W8XMX6</accession>
<protein>
    <submittedName>
        <fullName evidence="1">Uncharacterized protein</fullName>
    </submittedName>
</protein>
<name>A0A9W8XMX6_9PLEO</name>
<dbReference type="AlphaFoldDB" id="A0A9W8XMX6"/>
<gene>
    <name evidence="1" type="ORF">N0V89_003593</name>
</gene>
<proteinExistence type="predicted"/>
<dbReference type="GeneID" id="80907123"/>
<comment type="caution">
    <text evidence="1">The sequence shown here is derived from an EMBL/GenBank/DDBJ whole genome shotgun (WGS) entry which is preliminary data.</text>
</comment>
<organism evidence="1 2">
    <name type="scientific">Didymosphaeria variabile</name>
    <dbReference type="NCBI Taxonomy" id="1932322"/>
    <lineage>
        <taxon>Eukaryota</taxon>
        <taxon>Fungi</taxon>
        <taxon>Dikarya</taxon>
        <taxon>Ascomycota</taxon>
        <taxon>Pezizomycotina</taxon>
        <taxon>Dothideomycetes</taxon>
        <taxon>Pleosporomycetidae</taxon>
        <taxon>Pleosporales</taxon>
        <taxon>Massarineae</taxon>
        <taxon>Didymosphaeriaceae</taxon>
        <taxon>Didymosphaeria</taxon>
    </lineage>
</organism>
<sequence length="216" mass="23976">MDERSDRIADKVQALSDIELATLLCLITDQHCIIEGDRQSLDKLDQEIRLVARNVFELTWAVLECSESTTVDEFCTGILVEESAGDYFSVANEDPRDDDLSYAARAGSPKKSNGRHQIEDGFPNLEELQGVEPIYEDNASTSSIVRSPPEALEKREGSVIFTEADLNELSSLITKVSISTEVRAYLHNIVVFMRLHRAVGGGISAMATRHFDLLSQ</sequence>
<reference evidence="1" key="1">
    <citation type="submission" date="2022-10" db="EMBL/GenBank/DDBJ databases">
        <title>Tapping the CABI collections for fungal endophytes: first genome assemblies for Collariella, Neodidymelliopsis, Ascochyta clinopodiicola, Didymella pomorum, Didymosphaeria variabile, Neocosmospora piperis and Neocucurbitaria cava.</title>
        <authorList>
            <person name="Hill R."/>
        </authorList>
    </citation>
    <scope>NUCLEOTIDE SEQUENCE</scope>
    <source>
        <strain evidence="1">IMI 356815</strain>
    </source>
</reference>